<protein>
    <submittedName>
        <fullName evidence="1">Uncharacterized protein</fullName>
    </submittedName>
</protein>
<dbReference type="AlphaFoldDB" id="A0A3L9Y486"/>
<comment type="caution">
    <text evidence="1">The sequence shown here is derived from an EMBL/GenBank/DDBJ whole genome shotgun (WGS) entry which is preliminary data.</text>
</comment>
<name>A0A3L9Y486_9RHOB</name>
<reference evidence="1 2" key="1">
    <citation type="submission" date="2018-10" db="EMBL/GenBank/DDBJ databases">
        <authorList>
            <person name="Jung H.S."/>
            <person name="Jeon C.O."/>
        </authorList>
    </citation>
    <scope>NUCLEOTIDE SEQUENCE [LARGE SCALE GENOMIC DNA]</scope>
    <source>
        <strain evidence="1 2">MA-7-27</strain>
    </source>
</reference>
<sequence length="125" mass="14427">MMAKRTEYLVTQYASDSSILKQLRAPKSVNLRLLLERLICQDLDDDAVISSCLRSNSKRFYNPFQVIDMREEHRRDQARDALNAEPETKDPIGVYNRARNAQIPLGKTLMVAGVNHEYFVKEVEV</sequence>
<evidence type="ECO:0000313" key="1">
    <source>
        <dbReference type="EMBL" id="RMA41133.1"/>
    </source>
</evidence>
<gene>
    <name evidence="1" type="ORF">D9R08_16785</name>
</gene>
<evidence type="ECO:0000313" key="2">
    <source>
        <dbReference type="Proteomes" id="UP000281343"/>
    </source>
</evidence>
<proteinExistence type="predicted"/>
<dbReference type="EMBL" id="RCNT01000009">
    <property type="protein sequence ID" value="RMA41133.1"/>
    <property type="molecule type" value="Genomic_DNA"/>
</dbReference>
<organism evidence="1 2">
    <name type="scientific">Rhodophyticola porphyridii</name>
    <dbReference type="NCBI Taxonomy" id="1852017"/>
    <lineage>
        <taxon>Bacteria</taxon>
        <taxon>Pseudomonadati</taxon>
        <taxon>Pseudomonadota</taxon>
        <taxon>Alphaproteobacteria</taxon>
        <taxon>Rhodobacterales</taxon>
        <taxon>Roseobacteraceae</taxon>
        <taxon>Rhodophyticola</taxon>
    </lineage>
</organism>
<accession>A0A3L9Y486</accession>
<keyword evidence="2" id="KW-1185">Reference proteome</keyword>
<dbReference type="Proteomes" id="UP000281343">
    <property type="component" value="Unassembled WGS sequence"/>
</dbReference>